<accession>X0UDK8</accession>
<organism evidence="1">
    <name type="scientific">marine sediment metagenome</name>
    <dbReference type="NCBI Taxonomy" id="412755"/>
    <lineage>
        <taxon>unclassified sequences</taxon>
        <taxon>metagenomes</taxon>
        <taxon>ecological metagenomes</taxon>
    </lineage>
</organism>
<dbReference type="AlphaFoldDB" id="X0UDK8"/>
<gene>
    <name evidence="1" type="ORF">S01H1_26891</name>
</gene>
<reference evidence="1" key="1">
    <citation type="journal article" date="2014" name="Front. Microbiol.">
        <title>High frequency of phylogenetically diverse reductive dehalogenase-homologous genes in deep subseafloor sedimentary metagenomes.</title>
        <authorList>
            <person name="Kawai M."/>
            <person name="Futagami T."/>
            <person name="Toyoda A."/>
            <person name="Takaki Y."/>
            <person name="Nishi S."/>
            <person name="Hori S."/>
            <person name="Arai W."/>
            <person name="Tsubouchi T."/>
            <person name="Morono Y."/>
            <person name="Uchiyama I."/>
            <person name="Ito T."/>
            <person name="Fujiyama A."/>
            <person name="Inagaki F."/>
            <person name="Takami H."/>
        </authorList>
    </citation>
    <scope>NUCLEOTIDE SEQUENCE</scope>
    <source>
        <strain evidence="1">Expedition CK06-06</strain>
    </source>
</reference>
<comment type="caution">
    <text evidence="1">The sequence shown here is derived from an EMBL/GenBank/DDBJ whole genome shotgun (WGS) entry which is preliminary data.</text>
</comment>
<evidence type="ECO:0000313" key="1">
    <source>
        <dbReference type="EMBL" id="GAF86555.1"/>
    </source>
</evidence>
<feature type="non-terminal residue" evidence="1">
    <location>
        <position position="1"/>
    </location>
</feature>
<proteinExistence type="predicted"/>
<dbReference type="EMBL" id="BARS01016332">
    <property type="protein sequence ID" value="GAF86555.1"/>
    <property type="molecule type" value="Genomic_DNA"/>
</dbReference>
<protein>
    <submittedName>
        <fullName evidence="1">Uncharacterized protein</fullName>
    </submittedName>
</protein>
<name>X0UDK8_9ZZZZ</name>
<sequence>VSNTVVTRIVNRGRIIWRWLREWELEQLAFFRGRFWLVGSKFGRSPNRREEVRTR</sequence>